<feature type="non-terminal residue" evidence="1">
    <location>
        <position position="336"/>
    </location>
</feature>
<protein>
    <submittedName>
        <fullName evidence="1">Uncharacterized protein</fullName>
    </submittedName>
</protein>
<dbReference type="AlphaFoldDB" id="A0A0F8Y1P9"/>
<evidence type="ECO:0000313" key="1">
    <source>
        <dbReference type="EMBL" id="KKK48119.1"/>
    </source>
</evidence>
<sequence>IGYPNYKKLYDINTTFDYRFTKGDMDINDFAEFTIDGNTFILNKDGQWHQFLEVIEFDSASKGSFDVMFEISNGILELQNMQYEYEFKFLDVNDHILLQQDFEIDFNEEEMLLPFRHLKNIEFLIYNSYAVTSDTDGNIYYNTYGRTDKLEIIYKIKANGQWYSSIYSTSSADSDIKCFNVSEFMLNNHLTILQDFAVEYIIIGDNSDLTVDYISLDCSTDIKQLQEFYRIIDNEIGTVSEWILFNSSANTITELDDFGELPGNFTIEYKVIDRADNVGITPTYNSVYDYIIYSEERPITLADDIIDLNSFDFDERKLTFTANFGGISNPDAYING</sequence>
<reference evidence="1" key="1">
    <citation type="journal article" date="2015" name="Nature">
        <title>Complex archaea that bridge the gap between prokaryotes and eukaryotes.</title>
        <authorList>
            <person name="Spang A."/>
            <person name="Saw J.H."/>
            <person name="Jorgensen S.L."/>
            <person name="Zaremba-Niedzwiedzka K."/>
            <person name="Martijn J."/>
            <person name="Lind A.E."/>
            <person name="van Eijk R."/>
            <person name="Schleper C."/>
            <person name="Guy L."/>
            <person name="Ettema T.J."/>
        </authorList>
    </citation>
    <scope>NUCLEOTIDE SEQUENCE</scope>
</reference>
<organism evidence="1">
    <name type="scientific">marine sediment metagenome</name>
    <dbReference type="NCBI Taxonomy" id="412755"/>
    <lineage>
        <taxon>unclassified sequences</taxon>
        <taxon>metagenomes</taxon>
        <taxon>ecological metagenomes</taxon>
    </lineage>
</organism>
<proteinExistence type="predicted"/>
<comment type="caution">
    <text evidence="1">The sequence shown here is derived from an EMBL/GenBank/DDBJ whole genome shotgun (WGS) entry which is preliminary data.</text>
</comment>
<name>A0A0F8Y1P9_9ZZZZ</name>
<gene>
    <name evidence="1" type="ORF">LCGC14_3148340</name>
</gene>
<accession>A0A0F8Y1P9</accession>
<dbReference type="EMBL" id="LAZR01069235">
    <property type="protein sequence ID" value="KKK48119.1"/>
    <property type="molecule type" value="Genomic_DNA"/>
</dbReference>
<feature type="non-terminal residue" evidence="1">
    <location>
        <position position="1"/>
    </location>
</feature>